<dbReference type="AlphaFoldDB" id="A0A200Q6M5"/>
<evidence type="ECO:0000259" key="1">
    <source>
        <dbReference type="Pfam" id="PF14363"/>
    </source>
</evidence>
<dbReference type="InParanoid" id="A0A200Q6M5"/>
<dbReference type="InterPro" id="IPR025753">
    <property type="entry name" value="AAA_N_dom"/>
</dbReference>
<sequence length="105" mass="12042">MGMGTIMGSIMFLHTMIQQFVLYHLYDYLALYIRQIIAFTNPYIEISFDEFTGEHFKLSKGYAAIEAYLSPKTSKLGKRLKAKIGKGNKNLVLSMADYKEIADQF</sequence>
<accession>A0A200Q6M5</accession>
<gene>
    <name evidence="2" type="ORF">BVC80_1635g4</name>
</gene>
<evidence type="ECO:0000313" key="3">
    <source>
        <dbReference type="Proteomes" id="UP000195402"/>
    </source>
</evidence>
<reference evidence="2 3" key="1">
    <citation type="journal article" date="2017" name="Mol. Plant">
        <title>The Genome of Medicinal Plant Macleaya cordata Provides New Insights into Benzylisoquinoline Alkaloids Metabolism.</title>
        <authorList>
            <person name="Liu X."/>
            <person name="Liu Y."/>
            <person name="Huang P."/>
            <person name="Ma Y."/>
            <person name="Qing Z."/>
            <person name="Tang Q."/>
            <person name="Cao H."/>
            <person name="Cheng P."/>
            <person name="Zheng Y."/>
            <person name="Yuan Z."/>
            <person name="Zhou Y."/>
            <person name="Liu J."/>
            <person name="Tang Z."/>
            <person name="Zhuo Y."/>
            <person name="Zhang Y."/>
            <person name="Yu L."/>
            <person name="Huang J."/>
            <person name="Yang P."/>
            <person name="Peng Q."/>
            <person name="Zhang J."/>
            <person name="Jiang W."/>
            <person name="Zhang Z."/>
            <person name="Lin K."/>
            <person name="Ro D.K."/>
            <person name="Chen X."/>
            <person name="Xiong X."/>
            <person name="Shang Y."/>
            <person name="Huang S."/>
            <person name="Zeng J."/>
        </authorList>
    </citation>
    <scope>NUCLEOTIDE SEQUENCE [LARGE SCALE GENOMIC DNA]</scope>
    <source>
        <strain evidence="3">cv. BLH2017</strain>
        <tissue evidence="2">Root</tissue>
    </source>
</reference>
<dbReference type="Proteomes" id="UP000195402">
    <property type="component" value="Unassembled WGS sequence"/>
</dbReference>
<proteinExistence type="predicted"/>
<dbReference type="OrthoDB" id="1726621at2759"/>
<name>A0A200Q6M5_MACCD</name>
<dbReference type="OMA" id="VCICRIT"/>
<feature type="domain" description="AAA-type ATPase N-terminal" evidence="1">
    <location>
        <begin position="23"/>
        <end position="105"/>
    </location>
</feature>
<keyword evidence="3" id="KW-1185">Reference proteome</keyword>
<dbReference type="STRING" id="56857.A0A200Q6M5"/>
<comment type="caution">
    <text evidence="2">The sequence shown here is derived from an EMBL/GenBank/DDBJ whole genome shotgun (WGS) entry which is preliminary data.</text>
</comment>
<dbReference type="Pfam" id="PF14363">
    <property type="entry name" value="AAA_assoc"/>
    <property type="match status" value="1"/>
</dbReference>
<dbReference type="EMBL" id="MVGT01002943">
    <property type="protein sequence ID" value="OVA06136.1"/>
    <property type="molecule type" value="Genomic_DNA"/>
</dbReference>
<organism evidence="2 3">
    <name type="scientific">Macleaya cordata</name>
    <name type="common">Five-seeded plume-poppy</name>
    <name type="synonym">Bocconia cordata</name>
    <dbReference type="NCBI Taxonomy" id="56857"/>
    <lineage>
        <taxon>Eukaryota</taxon>
        <taxon>Viridiplantae</taxon>
        <taxon>Streptophyta</taxon>
        <taxon>Embryophyta</taxon>
        <taxon>Tracheophyta</taxon>
        <taxon>Spermatophyta</taxon>
        <taxon>Magnoliopsida</taxon>
        <taxon>Ranunculales</taxon>
        <taxon>Papaveraceae</taxon>
        <taxon>Papaveroideae</taxon>
        <taxon>Macleaya</taxon>
    </lineage>
</organism>
<evidence type="ECO:0000313" key="2">
    <source>
        <dbReference type="EMBL" id="OVA06136.1"/>
    </source>
</evidence>
<protein>
    <submittedName>
        <fullName evidence="2">AAA-type ATPase</fullName>
    </submittedName>
</protein>